<proteinExistence type="inferred from homology"/>
<reference evidence="17" key="1">
    <citation type="thesis" date="2020" institute="ProQuest LLC" country="789 East Eisenhower Parkway, Ann Arbor, MI, USA">
        <title>Comparative Genomics and Chromosome Evolution.</title>
        <authorList>
            <person name="Mudd A.B."/>
        </authorList>
    </citation>
    <scope>NUCLEOTIDE SEQUENCE</scope>
    <source>
        <strain evidence="17">237g6f4</strain>
        <tissue evidence="17">Blood</tissue>
    </source>
</reference>
<dbReference type="GO" id="GO:0004984">
    <property type="term" value="F:olfactory receptor activity"/>
    <property type="evidence" value="ECO:0007669"/>
    <property type="project" value="InterPro"/>
</dbReference>
<feature type="transmembrane region" description="Helical" evidence="14">
    <location>
        <begin position="141"/>
        <end position="165"/>
    </location>
</feature>
<evidence type="ECO:0000256" key="2">
    <source>
        <dbReference type="ARBA" id="ARBA00022475"/>
    </source>
</evidence>
<organism evidence="17 18">
    <name type="scientific">Engystomops pustulosus</name>
    <name type="common">Tungara frog</name>
    <name type="synonym">Physalaemus pustulosus</name>
    <dbReference type="NCBI Taxonomy" id="76066"/>
    <lineage>
        <taxon>Eukaryota</taxon>
        <taxon>Metazoa</taxon>
        <taxon>Chordata</taxon>
        <taxon>Craniata</taxon>
        <taxon>Vertebrata</taxon>
        <taxon>Euteleostomi</taxon>
        <taxon>Amphibia</taxon>
        <taxon>Batrachia</taxon>
        <taxon>Anura</taxon>
        <taxon>Neobatrachia</taxon>
        <taxon>Hyloidea</taxon>
        <taxon>Leptodactylidae</taxon>
        <taxon>Leiuperinae</taxon>
        <taxon>Engystomops</taxon>
    </lineage>
</organism>
<keyword evidence="12 13" id="KW-0807">Transducer</keyword>
<evidence type="ECO:0000313" key="16">
    <source>
        <dbReference type="EMBL" id="KAG8540063.1"/>
    </source>
</evidence>
<dbReference type="SUPFAM" id="SSF81321">
    <property type="entry name" value="Family A G protein-coupled receptor-like"/>
    <property type="match status" value="1"/>
</dbReference>
<evidence type="ECO:0000256" key="5">
    <source>
        <dbReference type="ARBA" id="ARBA00022725"/>
    </source>
</evidence>
<keyword evidence="10 13" id="KW-0675">Receptor</keyword>
<dbReference type="InterPro" id="IPR050939">
    <property type="entry name" value="Olfactory_GPCR1"/>
</dbReference>
<evidence type="ECO:0000256" key="7">
    <source>
        <dbReference type="ARBA" id="ARBA00023040"/>
    </source>
</evidence>
<keyword evidence="7 13" id="KW-0297">G-protein coupled receptor</keyword>
<feature type="transmembrane region" description="Helical" evidence="14">
    <location>
        <begin position="270"/>
        <end position="289"/>
    </location>
</feature>
<evidence type="ECO:0000256" key="11">
    <source>
        <dbReference type="ARBA" id="ARBA00023180"/>
    </source>
</evidence>
<comment type="subcellular location">
    <subcellularLocation>
        <location evidence="1 14">Cell membrane</location>
        <topology evidence="1 14">Multi-pass membrane protein</topology>
    </subcellularLocation>
</comment>
<feature type="transmembrane region" description="Helical" evidence="14">
    <location>
        <begin position="20"/>
        <end position="46"/>
    </location>
</feature>
<evidence type="ECO:0000256" key="6">
    <source>
        <dbReference type="ARBA" id="ARBA00022989"/>
    </source>
</evidence>
<keyword evidence="3 14" id="KW-0716">Sensory transduction</keyword>
<dbReference type="GO" id="GO:0004930">
    <property type="term" value="F:G protein-coupled receptor activity"/>
    <property type="evidence" value="ECO:0007669"/>
    <property type="project" value="UniProtKB-KW"/>
</dbReference>
<evidence type="ECO:0000259" key="15">
    <source>
        <dbReference type="PROSITE" id="PS50262"/>
    </source>
</evidence>
<dbReference type="PRINTS" id="PR00237">
    <property type="entry name" value="GPCRRHODOPSN"/>
</dbReference>
<evidence type="ECO:0000256" key="4">
    <source>
        <dbReference type="ARBA" id="ARBA00022692"/>
    </source>
</evidence>
<keyword evidence="18" id="KW-1185">Reference proteome</keyword>
<dbReference type="InterPro" id="IPR017452">
    <property type="entry name" value="GPCR_Rhodpsn_7TM"/>
</dbReference>
<dbReference type="InterPro" id="IPR000276">
    <property type="entry name" value="GPCR_Rhodpsn"/>
</dbReference>
<dbReference type="FunFam" id="1.20.1070.10:FF:000010">
    <property type="entry name" value="Olfactory receptor"/>
    <property type="match status" value="1"/>
</dbReference>
<evidence type="ECO:0000256" key="1">
    <source>
        <dbReference type="ARBA" id="ARBA00004651"/>
    </source>
</evidence>
<dbReference type="PROSITE" id="PS50262">
    <property type="entry name" value="G_PROTEIN_RECEP_F1_2"/>
    <property type="match status" value="1"/>
</dbReference>
<evidence type="ECO:0000256" key="9">
    <source>
        <dbReference type="ARBA" id="ARBA00023157"/>
    </source>
</evidence>
<evidence type="ECO:0000313" key="17">
    <source>
        <dbReference type="EMBL" id="KAG8550748.1"/>
    </source>
</evidence>
<dbReference type="InterPro" id="IPR000725">
    <property type="entry name" value="Olfact_rcpt"/>
</dbReference>
<evidence type="ECO:0000256" key="14">
    <source>
        <dbReference type="RuleBase" id="RU363047"/>
    </source>
</evidence>
<accession>A0AAV6ZWP2</accession>
<sequence length="304" mass="34770">MQKNNVTTFILLGFPDLHGYRTAFFIFLLMSYPITICGNLMVIVLVSCSKTLHSPMYFFLTQLTTSDILTSSSVVPNMLHMVLHNGSSMSFLGCMTQFFFFGSAECSECLLLTVMSYDRYLAICHPLHYHSIMYPMLCLKYIFSFWLLGFTVTLIQTVNICQLYFCRSNVIDHFFCDFDPILKLSCSNVMRVKLLSMLLGVPFIVFPFSVMVVSYAYIVHTILRIQSITGRQKAFLTCGSHLAVVSIFYGTLFSIYLIPEKGNSISFRKSLSIIYTVVTPLVNPVIYCLRNRDINEAFQKLMCR</sequence>
<keyword evidence="4 13" id="KW-0812">Transmembrane</keyword>
<evidence type="ECO:0000256" key="10">
    <source>
        <dbReference type="ARBA" id="ARBA00023170"/>
    </source>
</evidence>
<dbReference type="EMBL" id="WNYA01011738">
    <property type="protein sequence ID" value="KAG8540063.1"/>
    <property type="molecule type" value="Genomic_DNA"/>
</dbReference>
<keyword evidence="5 14" id="KW-0552">Olfaction</keyword>
<dbReference type="Gene3D" id="1.20.1070.10">
    <property type="entry name" value="Rhodopsin 7-helix transmembrane proteins"/>
    <property type="match status" value="1"/>
</dbReference>
<evidence type="ECO:0000256" key="13">
    <source>
        <dbReference type="RuleBase" id="RU000688"/>
    </source>
</evidence>
<comment type="similarity">
    <text evidence="13">Belongs to the G-protein coupled receptor 1 family.</text>
</comment>
<keyword evidence="2 14" id="KW-1003">Cell membrane</keyword>
<dbReference type="AlphaFoldDB" id="A0AAV6ZWP2"/>
<name>A0AAV6ZWP2_ENGPU</name>
<comment type="caution">
    <text evidence="17">The sequence shown here is derived from an EMBL/GenBank/DDBJ whole genome shotgun (WGS) entry which is preliminary data.</text>
</comment>
<keyword evidence="8 14" id="KW-0472">Membrane</keyword>
<dbReference type="PRINTS" id="PR00245">
    <property type="entry name" value="OLFACTORYR"/>
</dbReference>
<protein>
    <recommendedName>
        <fullName evidence="14">Olfactory receptor</fullName>
    </recommendedName>
</protein>
<dbReference type="Proteomes" id="UP000824782">
    <property type="component" value="Unassembled WGS sequence"/>
</dbReference>
<keyword evidence="6 14" id="KW-1133">Transmembrane helix</keyword>
<feature type="transmembrane region" description="Helical" evidence="14">
    <location>
        <begin position="235"/>
        <end position="258"/>
    </location>
</feature>
<dbReference type="PROSITE" id="PS00237">
    <property type="entry name" value="G_PROTEIN_RECEP_F1_1"/>
    <property type="match status" value="1"/>
</dbReference>
<evidence type="ECO:0000256" key="3">
    <source>
        <dbReference type="ARBA" id="ARBA00022606"/>
    </source>
</evidence>
<dbReference type="Pfam" id="PF13853">
    <property type="entry name" value="7tm_4"/>
    <property type="match status" value="1"/>
</dbReference>
<dbReference type="PANTHER" id="PTHR24242">
    <property type="entry name" value="G-PROTEIN COUPLED RECEPTOR"/>
    <property type="match status" value="1"/>
</dbReference>
<dbReference type="GO" id="GO:0005886">
    <property type="term" value="C:plasma membrane"/>
    <property type="evidence" value="ECO:0007669"/>
    <property type="project" value="UniProtKB-SubCell"/>
</dbReference>
<feature type="domain" description="G-protein coupled receptors family 1 profile" evidence="15">
    <location>
        <begin position="38"/>
        <end position="287"/>
    </location>
</feature>
<dbReference type="PANTHER" id="PTHR24242:SF253">
    <property type="entry name" value="OLFACTORY RECEPTOR-RELATED"/>
    <property type="match status" value="1"/>
</dbReference>
<keyword evidence="11" id="KW-0325">Glycoprotein</keyword>
<evidence type="ECO:0000256" key="12">
    <source>
        <dbReference type="ARBA" id="ARBA00023224"/>
    </source>
</evidence>
<gene>
    <name evidence="16" type="ORF">GDO81_019906</name>
    <name evidence="17" type="ORF">GDO81_021663</name>
</gene>
<feature type="transmembrane region" description="Helical" evidence="14">
    <location>
        <begin position="197"/>
        <end position="223"/>
    </location>
</feature>
<evidence type="ECO:0000256" key="8">
    <source>
        <dbReference type="ARBA" id="ARBA00023136"/>
    </source>
</evidence>
<evidence type="ECO:0000313" key="18">
    <source>
        <dbReference type="Proteomes" id="UP000824782"/>
    </source>
</evidence>
<dbReference type="EMBL" id="WNYA01000030">
    <property type="protein sequence ID" value="KAG8550748.1"/>
    <property type="molecule type" value="Genomic_DNA"/>
</dbReference>
<keyword evidence="9" id="KW-1015">Disulfide bond</keyword>